<reference evidence="2" key="1">
    <citation type="submission" date="2022-06" db="EMBL/GenBank/DDBJ databases">
        <title>Draft genome sequences of Pragia fontium str. JCM24417.</title>
        <authorList>
            <person name="Wakabayashi Y."/>
            <person name="Kojima K."/>
        </authorList>
    </citation>
    <scope>NUCLEOTIDE SEQUENCE</scope>
    <source>
        <strain evidence="2">JCM 24417</strain>
    </source>
</reference>
<evidence type="ECO:0000313" key="2">
    <source>
        <dbReference type="EMBL" id="GKX63079.1"/>
    </source>
</evidence>
<proteinExistence type="inferred from homology"/>
<dbReference type="InterPro" id="IPR009057">
    <property type="entry name" value="Homeodomain-like_sf"/>
</dbReference>
<comment type="caution">
    <text evidence="2">The sequence shown here is derived from an EMBL/GenBank/DDBJ whole genome shotgun (WGS) entry which is preliminary data.</text>
</comment>
<name>A0ABQ5LI90_9GAMM</name>
<sequence>MIRNSRRNFSPEFRLEAAQLVIDQHYTVTAAATAMNVGKSTMDKWVRQLKEERAGKSPKASPMTPEQLRIRELEKRLQRIEMENDILKKATVLLMSDSLNNSR</sequence>
<evidence type="ECO:0000313" key="3">
    <source>
        <dbReference type="Proteomes" id="UP001059610"/>
    </source>
</evidence>
<dbReference type="InterPro" id="IPR051839">
    <property type="entry name" value="RD_transcriptional_regulator"/>
</dbReference>
<gene>
    <name evidence="2" type="ORF">SOASR032_16480</name>
</gene>
<comment type="similarity">
    <text evidence="1">Belongs to the transposase 8 family.</text>
</comment>
<dbReference type="Pfam" id="PF01527">
    <property type="entry name" value="HTH_Tnp_1"/>
    <property type="match status" value="1"/>
</dbReference>
<dbReference type="Gene3D" id="1.10.10.60">
    <property type="entry name" value="Homeodomain-like"/>
    <property type="match status" value="1"/>
</dbReference>
<dbReference type="Proteomes" id="UP001059610">
    <property type="component" value="Unassembled WGS sequence"/>
</dbReference>
<organism evidence="2 3">
    <name type="scientific">Pragia fontium</name>
    <dbReference type="NCBI Taxonomy" id="82985"/>
    <lineage>
        <taxon>Bacteria</taxon>
        <taxon>Pseudomonadati</taxon>
        <taxon>Pseudomonadota</taxon>
        <taxon>Gammaproteobacteria</taxon>
        <taxon>Enterobacterales</taxon>
        <taxon>Budviciaceae</taxon>
        <taxon>Pragia</taxon>
    </lineage>
</organism>
<dbReference type="PANTHER" id="PTHR33215">
    <property type="entry name" value="PROTEIN DISTAL ANTENNA"/>
    <property type="match status" value="1"/>
</dbReference>
<dbReference type="PANTHER" id="PTHR33215:SF12">
    <property type="entry name" value="TRANSPOSASE INSN FOR INSERTION SEQUENCE ELEMENT IS911A-RELATED"/>
    <property type="match status" value="1"/>
</dbReference>
<dbReference type="InterPro" id="IPR002514">
    <property type="entry name" value="Transposase_8"/>
</dbReference>
<protein>
    <submittedName>
        <fullName evidence="2">Transposase</fullName>
    </submittedName>
</protein>
<evidence type="ECO:0000256" key="1">
    <source>
        <dbReference type="ARBA" id="ARBA00009964"/>
    </source>
</evidence>
<dbReference type="SUPFAM" id="SSF46689">
    <property type="entry name" value="Homeodomain-like"/>
    <property type="match status" value="1"/>
</dbReference>
<keyword evidence="3" id="KW-1185">Reference proteome</keyword>
<dbReference type="EMBL" id="BRLJ01000003">
    <property type="protein sequence ID" value="GKX63079.1"/>
    <property type="molecule type" value="Genomic_DNA"/>
</dbReference>
<accession>A0ABQ5LI90</accession>